<evidence type="ECO:0000256" key="2">
    <source>
        <dbReference type="ARBA" id="ARBA00022448"/>
    </source>
</evidence>
<name>A0ABT2VJL5_9ALTE</name>
<dbReference type="EMBL" id="JAOTJC010000004">
    <property type="protein sequence ID" value="MCU7553432.1"/>
    <property type="molecule type" value="Genomic_DNA"/>
</dbReference>
<evidence type="ECO:0000256" key="7">
    <source>
        <dbReference type="ARBA" id="ARBA00023004"/>
    </source>
</evidence>
<keyword evidence="7" id="KW-0408">Iron</keyword>
<dbReference type="Gene3D" id="2.170.130.10">
    <property type="entry name" value="TonB-dependent receptor, plug domain"/>
    <property type="match status" value="1"/>
</dbReference>
<evidence type="ECO:0000256" key="6">
    <source>
        <dbReference type="ARBA" id="ARBA00022729"/>
    </source>
</evidence>
<evidence type="ECO:0000256" key="9">
    <source>
        <dbReference type="ARBA" id="ARBA00023077"/>
    </source>
</evidence>
<feature type="domain" description="TonB-dependent receptor-like beta-barrel" evidence="14">
    <location>
        <begin position="157"/>
        <end position="638"/>
    </location>
</feature>
<dbReference type="PROSITE" id="PS52016">
    <property type="entry name" value="TONB_DEPENDENT_REC_3"/>
    <property type="match status" value="1"/>
</dbReference>
<dbReference type="InterPro" id="IPR000531">
    <property type="entry name" value="Beta-barrel_TonB"/>
</dbReference>
<dbReference type="SUPFAM" id="SSF56935">
    <property type="entry name" value="Porins"/>
    <property type="match status" value="1"/>
</dbReference>
<evidence type="ECO:0000256" key="10">
    <source>
        <dbReference type="ARBA" id="ARBA00023136"/>
    </source>
</evidence>
<keyword evidence="5 12" id="KW-0812">Transmembrane</keyword>
<keyword evidence="2 12" id="KW-0813">Transport</keyword>
<protein>
    <submittedName>
        <fullName evidence="16">TonB-dependent receptor</fullName>
    </submittedName>
</protein>
<dbReference type="PANTHER" id="PTHR32552:SF89">
    <property type="entry name" value="CATECHOLATE SIDEROPHORE RECEPTOR FIU"/>
    <property type="match status" value="1"/>
</dbReference>
<dbReference type="InterPro" id="IPR039426">
    <property type="entry name" value="TonB-dep_rcpt-like"/>
</dbReference>
<gene>
    <name evidence="16" type="ORF">OCL06_02335</name>
</gene>
<organism evidence="16 17">
    <name type="scientific">Alteromonas salexigens</name>
    <dbReference type="NCBI Taxonomy" id="2982530"/>
    <lineage>
        <taxon>Bacteria</taxon>
        <taxon>Pseudomonadati</taxon>
        <taxon>Pseudomonadota</taxon>
        <taxon>Gammaproteobacteria</taxon>
        <taxon>Alteromonadales</taxon>
        <taxon>Alteromonadaceae</taxon>
        <taxon>Alteromonas/Salinimonas group</taxon>
        <taxon>Alteromonas</taxon>
    </lineage>
</organism>
<evidence type="ECO:0000313" key="17">
    <source>
        <dbReference type="Proteomes" id="UP001209257"/>
    </source>
</evidence>
<dbReference type="PANTHER" id="PTHR32552">
    <property type="entry name" value="FERRICHROME IRON RECEPTOR-RELATED"/>
    <property type="match status" value="1"/>
</dbReference>
<keyword evidence="6" id="KW-0732">Signal</keyword>
<sequence>MWPASAADVPDDIERVTTTGSRFAQPSGSQPVVISDVNSAELALTSPVHIEQVLKYIAGAGVQRGNGQEYLPALRSQVFTGAGACGGLLTAEDGIPLRAAGFCNINELFEAHTEMAQRVEVLKGPGSPLYGSNAVHGVINVITPDTTQDAGLLGVDYGSYGYTRAKFRQGKDFGRSGVGINASVTRNSGYREEESVHQEKVNLRHRFDGQQISLTSGLTYTNLDQETAGYITGFESYKDSAIASSNENPEAFRKNRSLRVWTNAEWALGEDRRVSVTPYVRDQDMAFRMHFLPGTPLEENAQRGMGIQSLYEQSLSETWGLSMGVDAEYTDGSLTQFQDTPTQGSDFLQATVPEGQHYDYDVEATLWAPFASLRWQHEAWQVTAGARYETMHYDYTNNMLAGRTRDDGSTCGFGGCRYSRPPSGTDTYHNLSPKFGVSYQLSAHTQLYANLSRGYRAPQATELYRLQRDQQVAELDSETATNAEFGVKGRVQAFTYTLSAYHMRKDNVIFRDSDFFNVSDGESRHRGIEIELDYRFSTQWDLALAASHARHTYAHDQLSGGVNINGNDIDTAPRNLVNARLGWNPLPDTRVVLEWQHMDDYYTDPENQHSYAGHDLLHVRASASLTDGLTAYVRVLNLTDEAYAERADFSGFSGDRYFPGLPRHGMVSLEYRW</sequence>
<dbReference type="Pfam" id="PF07715">
    <property type="entry name" value="Plug"/>
    <property type="match status" value="1"/>
</dbReference>
<reference evidence="17" key="1">
    <citation type="submission" date="2023-07" db="EMBL/GenBank/DDBJ databases">
        <title>Study on multiphase classification of strain Alteromonas salexigens isolated from the Yellow Sea.</title>
        <authorList>
            <person name="Sun L."/>
        </authorList>
    </citation>
    <scope>NUCLEOTIDE SEQUENCE [LARGE SCALE GENOMIC DNA]</scope>
    <source>
        <strain evidence="17">ASW11-19</strain>
    </source>
</reference>
<keyword evidence="11 12" id="KW-0998">Cell outer membrane</keyword>
<dbReference type="InterPro" id="IPR012910">
    <property type="entry name" value="Plug_dom"/>
</dbReference>
<keyword evidence="16" id="KW-0675">Receptor</keyword>
<evidence type="ECO:0000259" key="15">
    <source>
        <dbReference type="Pfam" id="PF07715"/>
    </source>
</evidence>
<evidence type="ECO:0000256" key="12">
    <source>
        <dbReference type="PROSITE-ProRule" id="PRU01360"/>
    </source>
</evidence>
<accession>A0ABT2VJL5</accession>
<keyword evidence="10 12" id="KW-0472">Membrane</keyword>
<dbReference type="RefSeq" id="WP_262992336.1">
    <property type="nucleotide sequence ID" value="NZ_JAOTJC010000004.1"/>
</dbReference>
<feature type="domain" description="TonB-dependent receptor plug" evidence="15">
    <location>
        <begin position="30"/>
        <end position="138"/>
    </location>
</feature>
<evidence type="ECO:0000256" key="11">
    <source>
        <dbReference type="ARBA" id="ARBA00023237"/>
    </source>
</evidence>
<evidence type="ECO:0000256" key="8">
    <source>
        <dbReference type="ARBA" id="ARBA00023065"/>
    </source>
</evidence>
<comment type="caution">
    <text evidence="16">The sequence shown here is derived from an EMBL/GenBank/DDBJ whole genome shotgun (WGS) entry which is preliminary data.</text>
</comment>
<evidence type="ECO:0000259" key="14">
    <source>
        <dbReference type="Pfam" id="PF00593"/>
    </source>
</evidence>
<comment type="similarity">
    <text evidence="12 13">Belongs to the TonB-dependent receptor family.</text>
</comment>
<dbReference type="InterPro" id="IPR037066">
    <property type="entry name" value="Plug_dom_sf"/>
</dbReference>
<proteinExistence type="inferred from homology"/>
<dbReference type="InterPro" id="IPR036942">
    <property type="entry name" value="Beta-barrel_TonB_sf"/>
</dbReference>
<evidence type="ECO:0000256" key="13">
    <source>
        <dbReference type="RuleBase" id="RU003357"/>
    </source>
</evidence>
<evidence type="ECO:0000256" key="3">
    <source>
        <dbReference type="ARBA" id="ARBA00022452"/>
    </source>
</evidence>
<keyword evidence="9 13" id="KW-0798">TonB box</keyword>
<evidence type="ECO:0000256" key="1">
    <source>
        <dbReference type="ARBA" id="ARBA00004571"/>
    </source>
</evidence>
<dbReference type="Pfam" id="PF00593">
    <property type="entry name" value="TonB_dep_Rec_b-barrel"/>
    <property type="match status" value="1"/>
</dbReference>
<evidence type="ECO:0000256" key="5">
    <source>
        <dbReference type="ARBA" id="ARBA00022692"/>
    </source>
</evidence>
<evidence type="ECO:0000256" key="4">
    <source>
        <dbReference type="ARBA" id="ARBA00022496"/>
    </source>
</evidence>
<comment type="subcellular location">
    <subcellularLocation>
        <location evidence="1 12">Cell outer membrane</location>
        <topology evidence="1 12">Multi-pass membrane protein</topology>
    </subcellularLocation>
</comment>
<dbReference type="Proteomes" id="UP001209257">
    <property type="component" value="Unassembled WGS sequence"/>
</dbReference>
<evidence type="ECO:0000313" key="16">
    <source>
        <dbReference type="EMBL" id="MCU7553432.1"/>
    </source>
</evidence>
<keyword evidence="8" id="KW-0406">Ion transport</keyword>
<dbReference type="Gene3D" id="2.40.170.20">
    <property type="entry name" value="TonB-dependent receptor, beta-barrel domain"/>
    <property type="match status" value="1"/>
</dbReference>
<keyword evidence="17" id="KW-1185">Reference proteome</keyword>
<keyword evidence="4" id="KW-0410">Iron transport</keyword>
<keyword evidence="3 12" id="KW-1134">Transmembrane beta strand</keyword>